<evidence type="ECO:0000256" key="9">
    <source>
        <dbReference type="PROSITE-ProRule" id="PRU00221"/>
    </source>
</evidence>
<dbReference type="Gene3D" id="2.130.10.10">
    <property type="entry name" value="YVTN repeat-like/Quinoprotein amine dehydrogenase"/>
    <property type="match status" value="1"/>
</dbReference>
<keyword evidence="6" id="KW-0508">mRNA splicing</keyword>
<evidence type="ECO:0000256" key="2">
    <source>
        <dbReference type="ARBA" id="ARBA00022574"/>
    </source>
</evidence>
<feature type="region of interest" description="Disordered" evidence="10">
    <location>
        <begin position="1"/>
        <end position="23"/>
    </location>
</feature>
<dbReference type="PANTHER" id="PTHR43979:SF1">
    <property type="entry name" value="PRE-MRNA-PROCESSING FACTOR 17"/>
    <property type="match status" value="1"/>
</dbReference>
<dbReference type="FunFam" id="2.130.10.10:FF:000034">
    <property type="entry name" value="Pre-mRNA-processing factor 17, putative"/>
    <property type="match status" value="1"/>
</dbReference>
<keyword evidence="7" id="KW-0539">Nucleus</keyword>
<evidence type="ECO:0000256" key="10">
    <source>
        <dbReference type="SAM" id="MobiDB-lite"/>
    </source>
</evidence>
<dbReference type="PROSITE" id="PS50294">
    <property type="entry name" value="WD_REPEATS_REGION"/>
    <property type="match status" value="3"/>
</dbReference>
<feature type="region of interest" description="Disordered" evidence="10">
    <location>
        <begin position="116"/>
        <end position="152"/>
    </location>
</feature>
<dbReference type="SUPFAM" id="SSF50978">
    <property type="entry name" value="WD40 repeat-like"/>
    <property type="match status" value="1"/>
</dbReference>
<feature type="repeat" description="WD" evidence="9">
    <location>
        <begin position="299"/>
        <end position="340"/>
    </location>
</feature>
<evidence type="ECO:0000256" key="4">
    <source>
        <dbReference type="ARBA" id="ARBA00022728"/>
    </source>
</evidence>
<name>A0A7S3NGH6_9STRA</name>
<feature type="repeat" description="WD" evidence="9">
    <location>
        <begin position="396"/>
        <end position="428"/>
    </location>
</feature>
<dbReference type="GO" id="GO:0000398">
    <property type="term" value="P:mRNA splicing, via spliceosome"/>
    <property type="evidence" value="ECO:0007669"/>
    <property type="project" value="InterPro"/>
</dbReference>
<dbReference type="InterPro" id="IPR036322">
    <property type="entry name" value="WD40_repeat_dom_sf"/>
</dbReference>
<evidence type="ECO:0000256" key="8">
    <source>
        <dbReference type="ARBA" id="ARBA00068146"/>
    </source>
</evidence>
<evidence type="ECO:0000256" key="1">
    <source>
        <dbReference type="ARBA" id="ARBA00004123"/>
    </source>
</evidence>
<dbReference type="EMBL" id="HBIJ01000371">
    <property type="protein sequence ID" value="CAE0359576.1"/>
    <property type="molecule type" value="Transcribed_RNA"/>
</dbReference>
<feature type="compositionally biased region" description="Acidic residues" evidence="10">
    <location>
        <begin position="141"/>
        <end position="150"/>
    </location>
</feature>
<sequence length="562" mass="64264">MLVSEHYACSSSSSEEEEEVKMAPHTVLARQVETAPMVLGISRREKAEDYSGHDGTSIMRRNLPAASVLAPRVGPENPYKRTDAKSSAVFIGGSVDRAVIEEWGFDEEYYSYQSRGMEAGGGEDIEKPLNKKRRSKRTREEEDLGNEDVDGIWAPEKNDEDLIVRKDAMQEHEQRKEIKINYNQYLDRRDERKISHLLPPRHDNATRAIEARTEFHAERTVDYRGHSWFEPPSGLRRKIDDGHDCFLPKKKLHTFTGHKKGVQTIRLFPKTGHLLLSASLDGTCKIWDVYQNRIAMRTYIGHSEAARDVNFNHNGTKFGSSGFDRFIRIWDTESGSCLHTLTPNRKMCYCLVFYPRDDNILLAGASDNKIYQWDLRAPANQQSKTSEGDAQIIQEYNYHLKPVNSVTYIDDDARFVSTGDDKKVFVWEHNIPVPIKYISEPGMHAIPVVQLHPSTNFWCGQSLDNSIVTFQARDNVKQLHKRKFKGHLCSGYACGLTFSPNGRYLASGDAEGRLFIWDFKTTRVVRKTHCHDAGPCIATAWHPIEPSWIFTAGWDNLIKLWT</sequence>
<organism evidence="11">
    <name type="scientific">Aureoumbra lagunensis</name>
    <dbReference type="NCBI Taxonomy" id="44058"/>
    <lineage>
        <taxon>Eukaryota</taxon>
        <taxon>Sar</taxon>
        <taxon>Stramenopiles</taxon>
        <taxon>Ochrophyta</taxon>
        <taxon>Pelagophyceae</taxon>
        <taxon>Pelagomonadales</taxon>
        <taxon>Aureoumbra</taxon>
    </lineage>
</organism>
<evidence type="ECO:0000313" key="11">
    <source>
        <dbReference type="EMBL" id="CAE0359576.1"/>
    </source>
</evidence>
<dbReference type="InterPro" id="IPR019775">
    <property type="entry name" value="WD40_repeat_CS"/>
</dbReference>
<dbReference type="InterPro" id="IPR032847">
    <property type="entry name" value="PRPF17"/>
</dbReference>
<protein>
    <recommendedName>
        <fullName evidence="8">Pre-mRNA-processing factor 17</fullName>
    </recommendedName>
</protein>
<keyword evidence="3" id="KW-0507">mRNA processing</keyword>
<dbReference type="GO" id="GO:0003729">
    <property type="term" value="F:mRNA binding"/>
    <property type="evidence" value="ECO:0007669"/>
    <property type="project" value="TreeGrafter"/>
</dbReference>
<accession>A0A7S3NGH6</accession>
<keyword evidence="4" id="KW-0747">Spliceosome</keyword>
<reference evidence="11" key="1">
    <citation type="submission" date="2021-01" db="EMBL/GenBank/DDBJ databases">
        <authorList>
            <person name="Corre E."/>
            <person name="Pelletier E."/>
            <person name="Niang G."/>
            <person name="Scheremetjew M."/>
            <person name="Finn R."/>
            <person name="Kale V."/>
            <person name="Holt S."/>
            <person name="Cochrane G."/>
            <person name="Meng A."/>
            <person name="Brown T."/>
            <person name="Cohen L."/>
        </authorList>
    </citation>
    <scope>NUCLEOTIDE SEQUENCE</scope>
    <source>
        <strain evidence="11">CCMP1510</strain>
    </source>
</reference>
<feature type="repeat" description="WD" evidence="9">
    <location>
        <begin position="496"/>
        <end position="527"/>
    </location>
</feature>
<dbReference type="PROSITE" id="PS50082">
    <property type="entry name" value="WD_REPEATS_2"/>
    <property type="match status" value="4"/>
</dbReference>
<evidence type="ECO:0000256" key="5">
    <source>
        <dbReference type="ARBA" id="ARBA00022737"/>
    </source>
</evidence>
<comment type="subcellular location">
    <subcellularLocation>
        <location evidence="1">Nucleus</location>
    </subcellularLocation>
</comment>
<evidence type="ECO:0000256" key="7">
    <source>
        <dbReference type="ARBA" id="ARBA00023242"/>
    </source>
</evidence>
<dbReference type="Pfam" id="PF00400">
    <property type="entry name" value="WD40"/>
    <property type="match status" value="6"/>
</dbReference>
<dbReference type="InterPro" id="IPR001680">
    <property type="entry name" value="WD40_rpt"/>
</dbReference>
<evidence type="ECO:0000256" key="6">
    <source>
        <dbReference type="ARBA" id="ARBA00023187"/>
    </source>
</evidence>
<dbReference type="CDD" id="cd00200">
    <property type="entry name" value="WD40"/>
    <property type="match status" value="1"/>
</dbReference>
<keyword evidence="2 9" id="KW-0853">WD repeat</keyword>
<evidence type="ECO:0000256" key="3">
    <source>
        <dbReference type="ARBA" id="ARBA00022664"/>
    </source>
</evidence>
<feature type="repeat" description="WD" evidence="9">
    <location>
        <begin position="255"/>
        <end position="297"/>
    </location>
</feature>
<keyword evidence="5" id="KW-0677">Repeat</keyword>
<dbReference type="PANTHER" id="PTHR43979">
    <property type="entry name" value="PRE-MRNA-PROCESSING FACTOR 17"/>
    <property type="match status" value="1"/>
</dbReference>
<dbReference type="SMART" id="SM00320">
    <property type="entry name" value="WD40"/>
    <property type="match status" value="6"/>
</dbReference>
<gene>
    <name evidence="11" type="ORF">ALAG00032_LOCUS304</name>
</gene>
<dbReference type="AlphaFoldDB" id="A0A7S3NGH6"/>
<proteinExistence type="predicted"/>
<dbReference type="PROSITE" id="PS00678">
    <property type="entry name" value="WD_REPEATS_1"/>
    <property type="match status" value="1"/>
</dbReference>
<dbReference type="InterPro" id="IPR015943">
    <property type="entry name" value="WD40/YVTN_repeat-like_dom_sf"/>
</dbReference>
<dbReference type="GO" id="GO:0071013">
    <property type="term" value="C:catalytic step 2 spliceosome"/>
    <property type="evidence" value="ECO:0007669"/>
    <property type="project" value="InterPro"/>
</dbReference>